<dbReference type="OrthoDB" id="9790355at2"/>
<dbReference type="EMBL" id="CP035495">
    <property type="protein sequence ID" value="QAY62615.1"/>
    <property type="molecule type" value="Genomic_DNA"/>
</dbReference>
<dbReference type="PANTHER" id="PTHR43773">
    <property type="entry name" value="MAGNESIUM TRANSPORTER MGTE"/>
    <property type="match status" value="1"/>
</dbReference>
<organism evidence="12 13">
    <name type="scientific">Xylanimonas allomyrinae</name>
    <dbReference type="NCBI Taxonomy" id="2509459"/>
    <lineage>
        <taxon>Bacteria</taxon>
        <taxon>Bacillati</taxon>
        <taxon>Actinomycetota</taxon>
        <taxon>Actinomycetes</taxon>
        <taxon>Micrococcales</taxon>
        <taxon>Promicromonosporaceae</taxon>
        <taxon>Xylanimonas</taxon>
    </lineage>
</organism>
<dbReference type="InterPro" id="IPR000644">
    <property type="entry name" value="CBS_dom"/>
</dbReference>
<dbReference type="GO" id="GO:0005886">
    <property type="term" value="C:plasma membrane"/>
    <property type="evidence" value="ECO:0007669"/>
    <property type="project" value="UniProtKB-SubCell"/>
</dbReference>
<evidence type="ECO:0000256" key="5">
    <source>
        <dbReference type="ARBA" id="ARBA00022842"/>
    </source>
</evidence>
<dbReference type="PANTHER" id="PTHR43773:SF1">
    <property type="entry name" value="MAGNESIUM TRANSPORTER MGTE"/>
    <property type="match status" value="1"/>
</dbReference>
<keyword evidence="13" id="KW-1185">Reference proteome</keyword>
<dbReference type="SUPFAM" id="SSF54631">
    <property type="entry name" value="CBS-domain pair"/>
    <property type="match status" value="1"/>
</dbReference>
<dbReference type="InterPro" id="IPR006667">
    <property type="entry name" value="SLC41_membr_dom"/>
</dbReference>
<evidence type="ECO:0000256" key="4">
    <source>
        <dbReference type="ARBA" id="ARBA00022692"/>
    </source>
</evidence>
<dbReference type="GO" id="GO:0046872">
    <property type="term" value="F:metal ion binding"/>
    <property type="evidence" value="ECO:0007669"/>
    <property type="project" value="UniProtKB-KW"/>
</dbReference>
<name>A0A4P6EJS3_9MICO</name>
<evidence type="ECO:0000256" key="2">
    <source>
        <dbReference type="ARBA" id="ARBA00009749"/>
    </source>
</evidence>
<reference evidence="12 13" key="1">
    <citation type="submission" date="2019-01" db="EMBL/GenBank/DDBJ databases">
        <title>Genome sequencing of strain 2JSPR-7.</title>
        <authorList>
            <person name="Heo J."/>
            <person name="Kim S.-J."/>
            <person name="Kim J.-S."/>
            <person name="Hong S.-B."/>
            <person name="Kwon S.-W."/>
        </authorList>
    </citation>
    <scope>NUCLEOTIDE SEQUENCE [LARGE SCALE GENOMIC DNA]</scope>
    <source>
        <strain evidence="12 13">2JSPR-7</strain>
    </source>
</reference>
<gene>
    <name evidence="12" type="primary">mgtE</name>
    <name evidence="12" type="ORF">ET495_04370</name>
</gene>
<dbReference type="InterPro" id="IPR046342">
    <property type="entry name" value="CBS_dom_sf"/>
</dbReference>
<comment type="subcellular location">
    <subcellularLocation>
        <location evidence="9">Cell membrane</location>
        <topology evidence="9">Multi-pass membrane protein</topology>
    </subcellularLocation>
    <subcellularLocation>
        <location evidence="1">Membrane</location>
        <topology evidence="1">Multi-pass membrane protein</topology>
    </subcellularLocation>
</comment>
<feature type="transmembrane region" description="Helical" evidence="9">
    <location>
        <begin position="200"/>
        <end position="220"/>
    </location>
</feature>
<evidence type="ECO:0000256" key="9">
    <source>
        <dbReference type="RuleBase" id="RU362011"/>
    </source>
</evidence>
<feature type="domain" description="CBS" evidence="11">
    <location>
        <begin position="58"/>
        <end position="121"/>
    </location>
</feature>
<feature type="transmembrane region" description="Helical" evidence="9">
    <location>
        <begin position="226"/>
        <end position="253"/>
    </location>
</feature>
<dbReference type="PROSITE" id="PS51371">
    <property type="entry name" value="CBS"/>
    <property type="match status" value="2"/>
</dbReference>
<feature type="transmembrane region" description="Helical" evidence="9">
    <location>
        <begin position="274"/>
        <end position="295"/>
    </location>
</feature>
<dbReference type="SMART" id="SM00116">
    <property type="entry name" value="CBS"/>
    <property type="match status" value="2"/>
</dbReference>
<comment type="similarity">
    <text evidence="2 9">Belongs to the SLC41A transporter family.</text>
</comment>
<evidence type="ECO:0000313" key="13">
    <source>
        <dbReference type="Proteomes" id="UP000291758"/>
    </source>
</evidence>
<proteinExistence type="inferred from homology"/>
<evidence type="ECO:0000256" key="8">
    <source>
        <dbReference type="PROSITE-ProRule" id="PRU00703"/>
    </source>
</evidence>
<keyword evidence="5 9" id="KW-0460">Magnesium</keyword>
<dbReference type="InterPro" id="IPR036739">
    <property type="entry name" value="SLC41_membr_dom_sf"/>
</dbReference>
<sequence length="366" mass="38489">MLLENTARLDALAVETPRARRSGTSVLERPRTGHSPAAGQAATNLRTGHQPHTAGRIMTTRLVSVRRDETAAAALEQVRRLANETETIDTLYVTGAGRRLEGVLTLRDLLAADPGSVVDDLMSRTDVAVATGTAQEQVARLLHELGLLAVPVVDEEARLVGIVTADDVSGHAGLADARNEADRSALLVHGSIAHIWKVRLPFLLITLVAGVLAGLVIEGFEEALESIAAVAVFIPLIMDMGGNVGTQSSTVFARGVVLGHIHMSRFRDHFLKEVGVGLSLGVLVGTVSGVIAALWQGMPLLGLAVGLALVAAMTLASLLGFLVPYVLIRLGIDQAAGSAPIITSIKDIAGLLIYFGFVSLFLAHLM</sequence>
<evidence type="ECO:0000256" key="7">
    <source>
        <dbReference type="ARBA" id="ARBA00023136"/>
    </source>
</evidence>
<evidence type="ECO:0000256" key="3">
    <source>
        <dbReference type="ARBA" id="ARBA00022448"/>
    </source>
</evidence>
<feature type="region of interest" description="Disordered" evidence="10">
    <location>
        <begin position="15"/>
        <end position="54"/>
    </location>
</feature>
<dbReference type="Proteomes" id="UP000291758">
    <property type="component" value="Chromosome"/>
</dbReference>
<feature type="transmembrane region" description="Helical" evidence="9">
    <location>
        <begin position="301"/>
        <end position="327"/>
    </location>
</feature>
<keyword evidence="9" id="KW-1003">Cell membrane</keyword>
<dbReference type="SUPFAM" id="SSF161093">
    <property type="entry name" value="MgtE membrane domain-like"/>
    <property type="match status" value="1"/>
</dbReference>
<dbReference type="CDD" id="cd04606">
    <property type="entry name" value="CBS_pair_Mg_transporter"/>
    <property type="match status" value="1"/>
</dbReference>
<dbReference type="NCBIfam" id="TIGR00400">
    <property type="entry name" value="mgtE"/>
    <property type="match status" value="1"/>
</dbReference>
<dbReference type="KEGG" id="xyl:ET495_04370"/>
<dbReference type="Pfam" id="PF01769">
    <property type="entry name" value="MgtE"/>
    <property type="match status" value="1"/>
</dbReference>
<evidence type="ECO:0000256" key="1">
    <source>
        <dbReference type="ARBA" id="ARBA00004141"/>
    </source>
</evidence>
<evidence type="ECO:0000256" key="6">
    <source>
        <dbReference type="ARBA" id="ARBA00022989"/>
    </source>
</evidence>
<feature type="transmembrane region" description="Helical" evidence="9">
    <location>
        <begin position="348"/>
        <end position="365"/>
    </location>
</feature>
<keyword evidence="3 9" id="KW-0813">Transport</keyword>
<dbReference type="RefSeq" id="WP_129202915.1">
    <property type="nucleotide sequence ID" value="NZ_CP035495.1"/>
</dbReference>
<keyword evidence="6 9" id="KW-1133">Transmembrane helix</keyword>
<keyword evidence="8" id="KW-0129">CBS domain</keyword>
<comment type="subunit">
    <text evidence="9">Homodimer.</text>
</comment>
<keyword evidence="9" id="KW-0479">Metal-binding</keyword>
<dbReference type="AlphaFoldDB" id="A0A4P6EJS3"/>
<keyword evidence="7 9" id="KW-0472">Membrane</keyword>
<keyword evidence="4 9" id="KW-0812">Transmembrane</keyword>
<comment type="function">
    <text evidence="9">Acts as a magnesium transporter.</text>
</comment>
<accession>A0A4P6EJS3</accession>
<evidence type="ECO:0000313" key="12">
    <source>
        <dbReference type="EMBL" id="QAY62615.1"/>
    </source>
</evidence>
<dbReference type="Gene3D" id="3.10.580.10">
    <property type="entry name" value="CBS-domain"/>
    <property type="match status" value="1"/>
</dbReference>
<feature type="domain" description="CBS" evidence="11">
    <location>
        <begin position="122"/>
        <end position="180"/>
    </location>
</feature>
<dbReference type="Pfam" id="PF00571">
    <property type="entry name" value="CBS"/>
    <property type="match status" value="2"/>
</dbReference>
<dbReference type="InterPro" id="IPR006669">
    <property type="entry name" value="MgtE_transporter"/>
</dbReference>
<dbReference type="Gene3D" id="1.10.357.20">
    <property type="entry name" value="SLC41 divalent cation transporters, integral membrane domain"/>
    <property type="match status" value="1"/>
</dbReference>
<dbReference type="GO" id="GO:0015095">
    <property type="term" value="F:magnesium ion transmembrane transporter activity"/>
    <property type="evidence" value="ECO:0007669"/>
    <property type="project" value="UniProtKB-UniRule"/>
</dbReference>
<protein>
    <recommendedName>
        <fullName evidence="9">Magnesium transporter MgtE</fullName>
    </recommendedName>
</protein>
<evidence type="ECO:0000256" key="10">
    <source>
        <dbReference type="SAM" id="MobiDB-lite"/>
    </source>
</evidence>
<evidence type="ECO:0000259" key="11">
    <source>
        <dbReference type="PROSITE" id="PS51371"/>
    </source>
</evidence>